<sequence length="221" mass="25103">MALVYMLLVSCEVPVSQQYWRKRISPSLALAHHSRVELVLLPRLSLTRFKSFVLHSLAITRRERSKQGAYYHIEKEAKHSNSYYRKTSIANHIDKPRPTSARIDRAGEDRRGWISERLKESILKTEAAKGSLLQIRTNRIDSTDMIDGMMRKVLIRPICIGRKLTFFHTLLVVDATAAITLDAGGKWLSDTLDVLFGKLDVYSGAIVLPNHSARDAFVCKV</sequence>
<accession>A0ACC0AU32</accession>
<comment type="caution">
    <text evidence="1">The sequence shown here is derived from an EMBL/GenBank/DDBJ whole genome shotgun (WGS) entry which is preliminary data.</text>
</comment>
<reference evidence="2" key="1">
    <citation type="journal article" date="2023" name="Nat. Plants">
        <title>Single-cell RNA sequencing provides a high-resolution roadmap for understanding the multicellular compartmentation of specialized metabolism.</title>
        <authorList>
            <person name="Sun S."/>
            <person name="Shen X."/>
            <person name="Li Y."/>
            <person name="Li Y."/>
            <person name="Wang S."/>
            <person name="Li R."/>
            <person name="Zhang H."/>
            <person name="Shen G."/>
            <person name="Guo B."/>
            <person name="Wei J."/>
            <person name="Xu J."/>
            <person name="St-Pierre B."/>
            <person name="Chen S."/>
            <person name="Sun C."/>
        </authorList>
    </citation>
    <scope>NUCLEOTIDE SEQUENCE [LARGE SCALE GENOMIC DNA]</scope>
</reference>
<organism evidence="1 2">
    <name type="scientific">Catharanthus roseus</name>
    <name type="common">Madagascar periwinkle</name>
    <name type="synonym">Vinca rosea</name>
    <dbReference type="NCBI Taxonomy" id="4058"/>
    <lineage>
        <taxon>Eukaryota</taxon>
        <taxon>Viridiplantae</taxon>
        <taxon>Streptophyta</taxon>
        <taxon>Embryophyta</taxon>
        <taxon>Tracheophyta</taxon>
        <taxon>Spermatophyta</taxon>
        <taxon>Magnoliopsida</taxon>
        <taxon>eudicotyledons</taxon>
        <taxon>Gunneridae</taxon>
        <taxon>Pentapetalae</taxon>
        <taxon>asterids</taxon>
        <taxon>lamiids</taxon>
        <taxon>Gentianales</taxon>
        <taxon>Apocynaceae</taxon>
        <taxon>Rauvolfioideae</taxon>
        <taxon>Vinceae</taxon>
        <taxon>Catharanthinae</taxon>
        <taxon>Catharanthus</taxon>
    </lineage>
</organism>
<dbReference type="Proteomes" id="UP001060085">
    <property type="component" value="Linkage Group LG05"/>
</dbReference>
<evidence type="ECO:0000313" key="2">
    <source>
        <dbReference type="Proteomes" id="UP001060085"/>
    </source>
</evidence>
<gene>
    <name evidence="1" type="ORF">M9H77_23564</name>
</gene>
<proteinExistence type="predicted"/>
<evidence type="ECO:0000313" key="1">
    <source>
        <dbReference type="EMBL" id="KAI5664241.1"/>
    </source>
</evidence>
<protein>
    <submittedName>
        <fullName evidence="1">Uncharacterized protein</fullName>
    </submittedName>
</protein>
<name>A0ACC0AU32_CATRO</name>
<dbReference type="EMBL" id="CM044705">
    <property type="protein sequence ID" value="KAI5664241.1"/>
    <property type="molecule type" value="Genomic_DNA"/>
</dbReference>
<keyword evidence="2" id="KW-1185">Reference proteome</keyword>